<gene>
    <name evidence="1" type="ORF">PXEA_LOCUS18984</name>
</gene>
<dbReference type="EMBL" id="CAAALY010074709">
    <property type="protein sequence ID" value="VEL25544.1"/>
    <property type="molecule type" value="Genomic_DNA"/>
</dbReference>
<evidence type="ECO:0000313" key="2">
    <source>
        <dbReference type="Proteomes" id="UP000784294"/>
    </source>
</evidence>
<accession>A0A448X1Q3</accession>
<proteinExistence type="predicted"/>
<name>A0A448X1Q3_9PLAT</name>
<sequence length="76" mass="8290">MDSLKAWTVKYPGNAEAAAAAAGAAGEKLDERTWDDAIGSYSQALGEQAKRRKRIARLSGNQDPAFVFENDEDYPK</sequence>
<organism evidence="1 2">
    <name type="scientific">Protopolystoma xenopodis</name>
    <dbReference type="NCBI Taxonomy" id="117903"/>
    <lineage>
        <taxon>Eukaryota</taxon>
        <taxon>Metazoa</taxon>
        <taxon>Spiralia</taxon>
        <taxon>Lophotrochozoa</taxon>
        <taxon>Platyhelminthes</taxon>
        <taxon>Monogenea</taxon>
        <taxon>Polyopisthocotylea</taxon>
        <taxon>Polystomatidea</taxon>
        <taxon>Polystomatidae</taxon>
        <taxon>Protopolystoma</taxon>
    </lineage>
</organism>
<protein>
    <submittedName>
        <fullName evidence="1">Uncharacterized protein</fullName>
    </submittedName>
</protein>
<evidence type="ECO:0000313" key="1">
    <source>
        <dbReference type="EMBL" id="VEL25544.1"/>
    </source>
</evidence>
<keyword evidence="2" id="KW-1185">Reference proteome</keyword>
<dbReference type="AlphaFoldDB" id="A0A448X1Q3"/>
<reference evidence="1" key="1">
    <citation type="submission" date="2018-11" db="EMBL/GenBank/DDBJ databases">
        <authorList>
            <consortium name="Pathogen Informatics"/>
        </authorList>
    </citation>
    <scope>NUCLEOTIDE SEQUENCE</scope>
</reference>
<dbReference type="Proteomes" id="UP000784294">
    <property type="component" value="Unassembled WGS sequence"/>
</dbReference>
<comment type="caution">
    <text evidence="1">The sequence shown here is derived from an EMBL/GenBank/DDBJ whole genome shotgun (WGS) entry which is preliminary data.</text>
</comment>